<evidence type="ECO:0000256" key="1">
    <source>
        <dbReference type="ARBA" id="ARBA00022723"/>
    </source>
</evidence>
<evidence type="ECO:0008006" key="10">
    <source>
        <dbReference type="Google" id="ProtNLM"/>
    </source>
</evidence>
<dbReference type="InterPro" id="IPR008971">
    <property type="entry name" value="HSP40/DnaJ_pept-bd"/>
</dbReference>
<dbReference type="InterPro" id="IPR001305">
    <property type="entry name" value="HSP_DnaJ_Cys-rich_dom"/>
</dbReference>
<dbReference type="RefSeq" id="XP_067759778.1">
    <property type="nucleotide sequence ID" value="XM_067903223.1"/>
</dbReference>
<dbReference type="GO" id="GO:0005524">
    <property type="term" value="F:ATP binding"/>
    <property type="evidence" value="ECO:0007669"/>
    <property type="project" value="InterPro"/>
</dbReference>
<dbReference type="InterPro" id="IPR018253">
    <property type="entry name" value="DnaJ_domain_CS"/>
</dbReference>
<dbReference type="Pfam" id="PF01556">
    <property type="entry name" value="DnaJ_C"/>
    <property type="match status" value="1"/>
</dbReference>
<dbReference type="CDD" id="cd10719">
    <property type="entry name" value="DnaJ_zf"/>
    <property type="match status" value="1"/>
</dbReference>
<evidence type="ECO:0000256" key="2">
    <source>
        <dbReference type="ARBA" id="ARBA00022737"/>
    </source>
</evidence>
<dbReference type="GO" id="GO:0042026">
    <property type="term" value="P:protein refolding"/>
    <property type="evidence" value="ECO:0007669"/>
    <property type="project" value="TreeGrafter"/>
</dbReference>
<gene>
    <name evidence="8" type="ORF">JKF63_07283</name>
</gene>
<dbReference type="InterPro" id="IPR002939">
    <property type="entry name" value="DnaJ_C"/>
</dbReference>
<dbReference type="CDD" id="cd10747">
    <property type="entry name" value="DnaJ_C"/>
    <property type="match status" value="1"/>
</dbReference>
<reference evidence="8 9" key="1">
    <citation type="submission" date="2021-02" db="EMBL/GenBank/DDBJ databases">
        <title>Porcisia hertigi Genome sequencing and assembly.</title>
        <authorList>
            <person name="Almutairi H."/>
            <person name="Gatherer D."/>
        </authorList>
    </citation>
    <scope>NUCLEOTIDE SEQUENCE [LARGE SCALE GENOMIC DNA]</scope>
    <source>
        <strain evidence="8 9">C119</strain>
    </source>
</reference>
<keyword evidence="1 5" id="KW-0479">Metal-binding</keyword>
<dbReference type="Pfam" id="PF00226">
    <property type="entry name" value="DnaJ"/>
    <property type="match status" value="1"/>
</dbReference>
<keyword evidence="2" id="KW-0677">Repeat</keyword>
<dbReference type="GO" id="GO:0031072">
    <property type="term" value="F:heat shock protein binding"/>
    <property type="evidence" value="ECO:0007669"/>
    <property type="project" value="InterPro"/>
</dbReference>
<dbReference type="AlphaFoldDB" id="A0A836LLI4"/>
<evidence type="ECO:0000259" key="7">
    <source>
        <dbReference type="PROSITE" id="PS51188"/>
    </source>
</evidence>
<dbReference type="InterPro" id="IPR001623">
    <property type="entry name" value="DnaJ_domain"/>
</dbReference>
<dbReference type="EMBL" id="JAFJZO010000004">
    <property type="protein sequence ID" value="KAG5511686.1"/>
    <property type="molecule type" value="Genomic_DNA"/>
</dbReference>
<keyword evidence="3 5" id="KW-0863">Zinc-finger</keyword>
<protein>
    <recommendedName>
        <fullName evidence="10">Chaperone protein DNAj</fullName>
    </recommendedName>
</protein>
<dbReference type="Proteomes" id="UP000674318">
    <property type="component" value="Unassembled WGS sequence"/>
</dbReference>
<dbReference type="GO" id="GO:0005737">
    <property type="term" value="C:cytoplasm"/>
    <property type="evidence" value="ECO:0007669"/>
    <property type="project" value="TreeGrafter"/>
</dbReference>
<dbReference type="CDD" id="cd06257">
    <property type="entry name" value="DnaJ"/>
    <property type="match status" value="1"/>
</dbReference>
<feature type="domain" description="CR-type" evidence="7">
    <location>
        <begin position="231"/>
        <end position="309"/>
    </location>
</feature>
<dbReference type="FunFam" id="2.60.260.20:FF:000050">
    <property type="entry name" value="Chaperone protein DNAj, putative"/>
    <property type="match status" value="1"/>
</dbReference>
<dbReference type="InterPro" id="IPR012724">
    <property type="entry name" value="DnaJ"/>
</dbReference>
<evidence type="ECO:0000313" key="9">
    <source>
        <dbReference type="Proteomes" id="UP000674318"/>
    </source>
</evidence>
<dbReference type="GeneID" id="94293300"/>
<dbReference type="InterPro" id="IPR036410">
    <property type="entry name" value="HSP_DnaJ_Cys-rich_dom_sf"/>
</dbReference>
<evidence type="ECO:0000256" key="5">
    <source>
        <dbReference type="PROSITE-ProRule" id="PRU00546"/>
    </source>
</evidence>
<evidence type="ECO:0000313" key="8">
    <source>
        <dbReference type="EMBL" id="KAG5511686.1"/>
    </source>
</evidence>
<name>A0A836LLI4_9TRYP</name>
<feature type="domain" description="J" evidence="6">
    <location>
        <begin position="71"/>
        <end position="135"/>
    </location>
</feature>
<dbReference type="Gene3D" id="2.10.230.10">
    <property type="entry name" value="Heat shock protein DnaJ, cysteine-rich domain"/>
    <property type="match status" value="1"/>
</dbReference>
<keyword evidence="9" id="KW-1185">Reference proteome</keyword>
<dbReference type="InterPro" id="IPR036869">
    <property type="entry name" value="J_dom_sf"/>
</dbReference>
<sequence>MTAAALIRSANVSMHRLPRTTAIRWMVRAPVVSVLAAGSFSCDCTMRSAMAGSTALLQHRRWQSSGGAKKDLYSVLGVARNATPEQIKSAYKKRAKALHPDVNPSPNAAEDFAEAKQAYETLSDSQKRSMYDMTGNANAAGGFGAGGPGGGFNPFGAGGNPFAAGGNPFANMGGATQPGGGQGGFSFNDFEEIFQKMSSSGKDKTRKPQGPEPGADIHYKLSLGFLDAVNGCQKEISYNTMRRCGACTGSGFQDTGSRTKCPHCGGRGKKVMSTGFFHMQQDCTHCGGTGELGRATCTQCSGKGIVKDRSVQTLPVPKGVDNKERLKVTGKGEVGVRNGPPGNLYIEISVEDHPVFHREGSDIHVITPITLSTAVLGGTVRVPTLTGEVETRVPVGSQQGDKLVLRGRGVHRPNHNKTGDFYIHFAVMLPKELTEVQKKAIADFAKDEKPLDLNDAQLQELKGRYRSWFST</sequence>
<dbReference type="SUPFAM" id="SSF57938">
    <property type="entry name" value="DnaJ/Hsp40 cysteine-rich domain"/>
    <property type="match status" value="1"/>
</dbReference>
<proteinExistence type="inferred from homology"/>
<keyword evidence="4 5" id="KW-0862">Zinc</keyword>
<organism evidence="8 9">
    <name type="scientific">Porcisia hertigi</name>
    <dbReference type="NCBI Taxonomy" id="2761500"/>
    <lineage>
        <taxon>Eukaryota</taxon>
        <taxon>Discoba</taxon>
        <taxon>Euglenozoa</taxon>
        <taxon>Kinetoplastea</taxon>
        <taxon>Metakinetoplastina</taxon>
        <taxon>Trypanosomatida</taxon>
        <taxon>Trypanosomatidae</taxon>
        <taxon>Leishmaniinae</taxon>
        <taxon>Porcisia</taxon>
    </lineage>
</organism>
<dbReference type="PROSITE" id="PS00636">
    <property type="entry name" value="DNAJ_1"/>
    <property type="match status" value="1"/>
</dbReference>
<dbReference type="PRINTS" id="PR00625">
    <property type="entry name" value="JDOMAIN"/>
</dbReference>
<dbReference type="SUPFAM" id="SSF46565">
    <property type="entry name" value="Chaperone J-domain"/>
    <property type="match status" value="1"/>
</dbReference>
<evidence type="ECO:0000256" key="3">
    <source>
        <dbReference type="ARBA" id="ARBA00022771"/>
    </source>
</evidence>
<dbReference type="HAMAP" id="MF_01152">
    <property type="entry name" value="DnaJ"/>
    <property type="match status" value="1"/>
</dbReference>
<dbReference type="Pfam" id="PF00684">
    <property type="entry name" value="DnaJ_CXXCXGXG"/>
    <property type="match status" value="1"/>
</dbReference>
<dbReference type="SMART" id="SM00271">
    <property type="entry name" value="DnaJ"/>
    <property type="match status" value="1"/>
</dbReference>
<comment type="caution">
    <text evidence="8">The sequence shown here is derived from an EMBL/GenBank/DDBJ whole genome shotgun (WGS) entry which is preliminary data.</text>
</comment>
<accession>A0A836LLI4</accession>
<dbReference type="PROSITE" id="PS51188">
    <property type="entry name" value="ZF_CR"/>
    <property type="match status" value="1"/>
</dbReference>
<dbReference type="GO" id="GO:0051082">
    <property type="term" value="F:unfolded protein binding"/>
    <property type="evidence" value="ECO:0007669"/>
    <property type="project" value="InterPro"/>
</dbReference>
<dbReference type="GO" id="GO:0009408">
    <property type="term" value="P:response to heat"/>
    <property type="evidence" value="ECO:0007669"/>
    <property type="project" value="InterPro"/>
</dbReference>
<feature type="zinc finger region" description="CR-type" evidence="5">
    <location>
        <begin position="231"/>
        <end position="309"/>
    </location>
</feature>
<dbReference type="OrthoDB" id="10256793at2759"/>
<dbReference type="GO" id="GO:0008270">
    <property type="term" value="F:zinc ion binding"/>
    <property type="evidence" value="ECO:0007669"/>
    <property type="project" value="UniProtKB-KW"/>
</dbReference>
<dbReference type="PROSITE" id="PS50076">
    <property type="entry name" value="DNAJ_2"/>
    <property type="match status" value="1"/>
</dbReference>
<dbReference type="KEGG" id="phet:94293300"/>
<dbReference type="PANTHER" id="PTHR43096">
    <property type="entry name" value="DNAJ HOMOLOG 1, MITOCHONDRIAL-RELATED"/>
    <property type="match status" value="1"/>
</dbReference>
<dbReference type="Gene3D" id="1.10.287.110">
    <property type="entry name" value="DnaJ domain"/>
    <property type="match status" value="1"/>
</dbReference>
<evidence type="ECO:0000256" key="4">
    <source>
        <dbReference type="ARBA" id="ARBA00022833"/>
    </source>
</evidence>
<dbReference type="Gene3D" id="2.60.260.20">
    <property type="entry name" value="Urease metallochaperone UreE, N-terminal domain"/>
    <property type="match status" value="2"/>
</dbReference>
<dbReference type="SUPFAM" id="SSF49493">
    <property type="entry name" value="HSP40/DnaJ peptide-binding domain"/>
    <property type="match status" value="2"/>
</dbReference>
<dbReference type="PANTHER" id="PTHR43096:SF10">
    <property type="entry name" value="CHAPERONE PROTEIN DNAJ A6, CHLOROPLASTIC"/>
    <property type="match status" value="1"/>
</dbReference>
<evidence type="ECO:0000259" key="6">
    <source>
        <dbReference type="PROSITE" id="PS50076"/>
    </source>
</evidence>